<dbReference type="InterPro" id="IPR005247">
    <property type="entry name" value="YbhB_YbcL/LppC-like"/>
</dbReference>
<evidence type="ECO:0000256" key="2">
    <source>
        <dbReference type="SAM" id="MobiDB-lite"/>
    </source>
</evidence>
<dbReference type="NCBIfam" id="TIGR00481">
    <property type="entry name" value="YbhB/YbcL family Raf kinase inhibitor-like protein"/>
    <property type="match status" value="1"/>
</dbReference>
<feature type="region of interest" description="Disordered" evidence="2">
    <location>
        <begin position="82"/>
        <end position="105"/>
    </location>
</feature>
<evidence type="ECO:0000313" key="3">
    <source>
        <dbReference type="EMBL" id="MBK9297951.1"/>
    </source>
</evidence>
<comment type="caution">
    <text evidence="3">The sequence shown here is derived from an EMBL/GenBank/DDBJ whole genome shotgun (WGS) entry which is preliminary data.</text>
</comment>
<dbReference type="PANTHER" id="PTHR30289:SF1">
    <property type="entry name" value="PEBP (PHOSPHATIDYLETHANOLAMINE-BINDING PROTEIN) FAMILY PROTEIN"/>
    <property type="match status" value="1"/>
</dbReference>
<dbReference type="Proteomes" id="UP000727993">
    <property type="component" value="Unassembled WGS sequence"/>
</dbReference>
<organism evidence="3 4">
    <name type="scientific">Candidatus Neomicrothrix subdominans</name>
    <dbReference type="NCBI Taxonomy" id="2954438"/>
    <lineage>
        <taxon>Bacteria</taxon>
        <taxon>Bacillati</taxon>
        <taxon>Actinomycetota</taxon>
        <taxon>Acidimicrobiia</taxon>
        <taxon>Acidimicrobiales</taxon>
        <taxon>Microthrixaceae</taxon>
        <taxon>Candidatus Neomicrothrix</taxon>
    </lineage>
</organism>
<dbReference type="Pfam" id="PF01161">
    <property type="entry name" value="PBP"/>
    <property type="match status" value="1"/>
</dbReference>
<accession>A0A936NFC5</accession>
<dbReference type="InterPro" id="IPR008914">
    <property type="entry name" value="PEBP"/>
</dbReference>
<name>A0A936NFC5_9ACTN</name>
<gene>
    <name evidence="3" type="ORF">IPN02_14180</name>
</gene>
<dbReference type="CDD" id="cd00865">
    <property type="entry name" value="PEBP_bact_arch"/>
    <property type="match status" value="1"/>
</dbReference>
<dbReference type="PANTHER" id="PTHR30289">
    <property type="entry name" value="UNCHARACTERIZED PROTEIN YBCL-RELATED"/>
    <property type="match status" value="1"/>
</dbReference>
<protein>
    <submittedName>
        <fullName evidence="3">YbhB/YbcL family Raf kinase inhibitor-like protein</fullName>
    </submittedName>
</protein>
<dbReference type="AlphaFoldDB" id="A0A936NFC5"/>
<reference evidence="3 4" key="1">
    <citation type="submission" date="2020-10" db="EMBL/GenBank/DDBJ databases">
        <title>Connecting structure to function with the recovery of over 1000 high-quality activated sludge metagenome-assembled genomes encoding full-length rRNA genes using long-read sequencing.</title>
        <authorList>
            <person name="Singleton C.M."/>
            <person name="Petriglieri F."/>
            <person name="Kristensen J.M."/>
            <person name="Kirkegaard R.H."/>
            <person name="Michaelsen T.Y."/>
            <person name="Andersen M.H."/>
            <person name="Karst S.M."/>
            <person name="Dueholm M.S."/>
            <person name="Nielsen P.H."/>
            <person name="Albertsen M."/>
        </authorList>
    </citation>
    <scope>NUCLEOTIDE SEQUENCE [LARGE SCALE GENOMIC DNA]</scope>
    <source>
        <strain evidence="3">Lyne_18-Q3-R50-59_MAXAC.006</strain>
    </source>
</reference>
<evidence type="ECO:0000313" key="4">
    <source>
        <dbReference type="Proteomes" id="UP000727993"/>
    </source>
</evidence>
<dbReference type="Gene3D" id="3.90.280.10">
    <property type="entry name" value="PEBP-like"/>
    <property type="match status" value="1"/>
</dbReference>
<proteinExistence type="inferred from homology"/>
<evidence type="ECO:0000256" key="1">
    <source>
        <dbReference type="ARBA" id="ARBA00007120"/>
    </source>
</evidence>
<dbReference type="SUPFAM" id="SSF49777">
    <property type="entry name" value="PEBP-like"/>
    <property type="match status" value="1"/>
</dbReference>
<dbReference type="InterPro" id="IPR036610">
    <property type="entry name" value="PEBP-like_sf"/>
</dbReference>
<comment type="similarity">
    <text evidence="1">Belongs to the UPF0098 family.</text>
</comment>
<dbReference type="EMBL" id="JADJZA010000007">
    <property type="protein sequence ID" value="MBK9297951.1"/>
    <property type="molecule type" value="Genomic_DNA"/>
</dbReference>
<sequence>MADLNLGDLAITSSAFVHGDRLADKYAYSNENVSPPLAWSDVPDGTAELVVVCHDPDAPMVDGFTHWVLTGIEPDRSGLDEGTDAGVAGTSTFGEEGYGGPAPPPGHGTHHYFFHLYALDQPSGLPAGADRSEVMAAIDGHIIEQARIVGTFST</sequence>